<keyword evidence="3" id="KW-1185">Reference proteome</keyword>
<keyword evidence="1" id="KW-1133">Transmembrane helix</keyword>
<accession>U7QCV5</accession>
<keyword evidence="1" id="KW-0812">Transmembrane</keyword>
<organism evidence="2 3">
    <name type="scientific">Lyngbya aestuarii BL J</name>
    <dbReference type="NCBI Taxonomy" id="1348334"/>
    <lineage>
        <taxon>Bacteria</taxon>
        <taxon>Bacillati</taxon>
        <taxon>Cyanobacteriota</taxon>
        <taxon>Cyanophyceae</taxon>
        <taxon>Oscillatoriophycideae</taxon>
        <taxon>Oscillatoriales</taxon>
        <taxon>Microcoleaceae</taxon>
        <taxon>Lyngbya</taxon>
    </lineage>
</organism>
<evidence type="ECO:0000313" key="2">
    <source>
        <dbReference type="EMBL" id="ERT04850.1"/>
    </source>
</evidence>
<keyword evidence="1" id="KW-0472">Membrane</keyword>
<gene>
    <name evidence="2" type="ORF">M595_5202</name>
</gene>
<feature type="transmembrane region" description="Helical" evidence="1">
    <location>
        <begin position="12"/>
        <end position="33"/>
    </location>
</feature>
<dbReference type="Proteomes" id="UP000017127">
    <property type="component" value="Unassembled WGS sequence"/>
</dbReference>
<proteinExistence type="predicted"/>
<evidence type="ECO:0000256" key="1">
    <source>
        <dbReference type="SAM" id="Phobius"/>
    </source>
</evidence>
<reference evidence="2 3" key="1">
    <citation type="journal article" date="2013" name="Front. Microbiol.">
        <title>Comparative genomic analyses of the cyanobacterium, Lyngbya aestuarii BL J, a powerful hydrogen producer.</title>
        <authorList>
            <person name="Kothari A."/>
            <person name="Vaughn M."/>
            <person name="Garcia-Pichel F."/>
        </authorList>
    </citation>
    <scope>NUCLEOTIDE SEQUENCE [LARGE SCALE GENOMIC DNA]</scope>
    <source>
        <strain evidence="2 3">BL J</strain>
    </source>
</reference>
<dbReference type="EMBL" id="AUZM01000078">
    <property type="protein sequence ID" value="ERT04850.1"/>
    <property type="molecule type" value="Genomic_DNA"/>
</dbReference>
<dbReference type="AlphaFoldDB" id="U7QCV5"/>
<sequence>MLLNAGCARKKIVGWVVLSLFGILNPTYIYSLLCQLEL</sequence>
<name>U7QCV5_9CYAN</name>
<comment type="caution">
    <text evidence="2">The sequence shown here is derived from an EMBL/GenBank/DDBJ whole genome shotgun (WGS) entry which is preliminary data.</text>
</comment>
<protein>
    <submittedName>
        <fullName evidence="2">Putative membrane protein</fullName>
    </submittedName>
</protein>
<evidence type="ECO:0000313" key="3">
    <source>
        <dbReference type="Proteomes" id="UP000017127"/>
    </source>
</evidence>